<name>A0A8X6W4D2_TRICX</name>
<reference evidence="1" key="1">
    <citation type="submission" date="2020-08" db="EMBL/GenBank/DDBJ databases">
        <title>Multicomponent nature underlies the extraordinary mechanical properties of spider dragline silk.</title>
        <authorList>
            <person name="Kono N."/>
            <person name="Nakamura H."/>
            <person name="Mori M."/>
            <person name="Yoshida Y."/>
            <person name="Ohtoshi R."/>
            <person name="Malay A.D."/>
            <person name="Moran D.A.P."/>
            <person name="Tomita M."/>
            <person name="Numata K."/>
            <person name="Arakawa K."/>
        </authorList>
    </citation>
    <scope>NUCLEOTIDE SEQUENCE</scope>
</reference>
<gene>
    <name evidence="1" type="ORF">TNCV_4394041</name>
</gene>
<evidence type="ECO:0000313" key="1">
    <source>
        <dbReference type="EMBL" id="GFY28070.1"/>
    </source>
</evidence>
<sequence>MYVHHCPTRRVFSGTEIELMTCLPGSDTLTTGPPQPPPCRRSRCILNMSRLKHLPNVVVWKFEEGVPAQSHQ</sequence>
<accession>A0A8X6W4D2</accession>
<dbReference type="Proteomes" id="UP000887159">
    <property type="component" value="Unassembled WGS sequence"/>
</dbReference>
<dbReference type="EMBL" id="BMAU01021383">
    <property type="protein sequence ID" value="GFY28070.1"/>
    <property type="molecule type" value="Genomic_DNA"/>
</dbReference>
<proteinExistence type="predicted"/>
<organism evidence="1 2">
    <name type="scientific">Trichonephila clavipes</name>
    <name type="common">Golden silk orbweaver</name>
    <name type="synonym">Nephila clavipes</name>
    <dbReference type="NCBI Taxonomy" id="2585209"/>
    <lineage>
        <taxon>Eukaryota</taxon>
        <taxon>Metazoa</taxon>
        <taxon>Ecdysozoa</taxon>
        <taxon>Arthropoda</taxon>
        <taxon>Chelicerata</taxon>
        <taxon>Arachnida</taxon>
        <taxon>Araneae</taxon>
        <taxon>Araneomorphae</taxon>
        <taxon>Entelegynae</taxon>
        <taxon>Araneoidea</taxon>
        <taxon>Nephilidae</taxon>
        <taxon>Trichonephila</taxon>
    </lineage>
</organism>
<evidence type="ECO:0000313" key="2">
    <source>
        <dbReference type="Proteomes" id="UP000887159"/>
    </source>
</evidence>
<comment type="caution">
    <text evidence="1">The sequence shown here is derived from an EMBL/GenBank/DDBJ whole genome shotgun (WGS) entry which is preliminary data.</text>
</comment>
<dbReference type="AlphaFoldDB" id="A0A8X6W4D2"/>
<protein>
    <submittedName>
        <fullName evidence="1">Uncharacterized protein</fullName>
    </submittedName>
</protein>
<keyword evidence="2" id="KW-1185">Reference proteome</keyword>